<dbReference type="Pfam" id="PF12860">
    <property type="entry name" value="PAS_7"/>
    <property type="match status" value="1"/>
</dbReference>
<dbReference type="Gene3D" id="3.30.450.20">
    <property type="entry name" value="PAS domain"/>
    <property type="match status" value="1"/>
</dbReference>
<feature type="domain" description="PAS" evidence="1">
    <location>
        <begin position="398"/>
        <end position="468"/>
    </location>
</feature>
<sequence>MMMNASIFPFLGLGLGTFLVTLGVLALLGASESRSTRRNRIALDETKDDIVFLFDDVDMVNASPQAQALLSAAPDEGGSDWARLLSLLLPRFPDLSRAMRDLADLGRVELSAHTGAALLKAEWHRGLARVTLVDHDATQENALIDRYTLDAMERELETLRETAEHAPFLVWRELADGTITWANAAYLALVDDISAGNDHTTWPPKRLFNRDTLLRMRPNANPFVAVETPSGPRWFDLHRATLGHDTLYTAVVADRTVKAEAARREVVQTLTKTFSHLTFGLIVFDKDRKVMLFNPAFGDLTTLSPEFLLTGPTLGAVLDMLRDKKMMPEPKDYTSWRHQISELETAAVEGRYEETWSLAGGKIYRVTGRPHADGAIGFLFQDISAEMALTRNFRAEIETGQAVLDTLDEAIAVFSSDGILTMSNTAYASLWGTDRMDSLAQTDARDATRLWHSKSAPSGLWNDIRDFIHQPGERESWTASTRLWDGRALSCRITALPRGATLVGFSPMASSLTQDQNTSPQAGPRFVAF</sequence>
<feature type="domain" description="PAS" evidence="1">
    <location>
        <begin position="157"/>
        <end position="225"/>
    </location>
</feature>
<evidence type="ECO:0000313" key="3">
    <source>
        <dbReference type="Proteomes" id="UP000193862"/>
    </source>
</evidence>
<dbReference type="AlphaFoldDB" id="A0A1Y5R9T1"/>
<dbReference type="InterPro" id="IPR035965">
    <property type="entry name" value="PAS-like_dom_sf"/>
</dbReference>
<dbReference type="GO" id="GO:0004673">
    <property type="term" value="F:protein histidine kinase activity"/>
    <property type="evidence" value="ECO:0007669"/>
    <property type="project" value="UniProtKB-EC"/>
</dbReference>
<protein>
    <submittedName>
        <fullName evidence="2">Sensor protein DivL</fullName>
        <ecNumber evidence="2">2.7.13.3</ecNumber>
    </submittedName>
</protein>
<proteinExistence type="predicted"/>
<dbReference type="InterPro" id="IPR000014">
    <property type="entry name" value="PAS"/>
</dbReference>
<accession>A0A1Y5R9T1</accession>
<dbReference type="SUPFAM" id="SSF55785">
    <property type="entry name" value="PYP-like sensor domain (PAS domain)"/>
    <property type="match status" value="2"/>
</dbReference>
<organism evidence="2 3">
    <name type="scientific">Aquimixticola soesokkakensis</name>
    <dbReference type="NCBI Taxonomy" id="1519096"/>
    <lineage>
        <taxon>Bacteria</taxon>
        <taxon>Pseudomonadati</taxon>
        <taxon>Pseudomonadota</taxon>
        <taxon>Alphaproteobacteria</taxon>
        <taxon>Rhodobacterales</taxon>
        <taxon>Paracoccaceae</taxon>
        <taxon>Aquimixticola</taxon>
    </lineage>
</organism>
<evidence type="ECO:0000259" key="1">
    <source>
        <dbReference type="SMART" id="SM00091"/>
    </source>
</evidence>
<dbReference type="Proteomes" id="UP000193862">
    <property type="component" value="Unassembled WGS sequence"/>
</dbReference>
<dbReference type="EC" id="2.7.13.3" evidence="2"/>
<evidence type="ECO:0000313" key="2">
    <source>
        <dbReference type="EMBL" id="SLN12120.1"/>
    </source>
</evidence>
<keyword evidence="2" id="KW-0808">Transferase</keyword>
<feature type="domain" description="PAS" evidence="1">
    <location>
        <begin position="268"/>
        <end position="335"/>
    </location>
</feature>
<name>A0A1Y5R9T1_9RHOB</name>
<keyword evidence="3" id="KW-1185">Reference proteome</keyword>
<gene>
    <name evidence="2" type="primary">divL</name>
    <name evidence="2" type="ORF">AQS8620_00132</name>
</gene>
<dbReference type="SMART" id="SM00091">
    <property type="entry name" value="PAS"/>
    <property type="match status" value="3"/>
</dbReference>
<dbReference type="EMBL" id="FWFS01000001">
    <property type="protein sequence ID" value="SLN12120.1"/>
    <property type="molecule type" value="Genomic_DNA"/>
</dbReference>
<reference evidence="2 3" key="1">
    <citation type="submission" date="2017-03" db="EMBL/GenBank/DDBJ databases">
        <authorList>
            <person name="Afonso C.L."/>
            <person name="Miller P.J."/>
            <person name="Scott M.A."/>
            <person name="Spackman E."/>
            <person name="Goraichik I."/>
            <person name="Dimitrov K.M."/>
            <person name="Suarez D.L."/>
            <person name="Swayne D.E."/>
        </authorList>
    </citation>
    <scope>NUCLEOTIDE SEQUENCE [LARGE SCALE GENOMIC DNA]</scope>
    <source>
        <strain evidence="2 3">CECT 8620</strain>
    </source>
</reference>